<feature type="chain" id="PRO_5047471784" description="Lipocalin-like domain-containing protein" evidence="1">
    <location>
        <begin position="22"/>
        <end position="202"/>
    </location>
</feature>
<proteinExistence type="predicted"/>
<accession>A0ABZ2K5T1</accession>
<dbReference type="Proteomes" id="UP001379533">
    <property type="component" value="Chromosome"/>
</dbReference>
<evidence type="ECO:0008006" key="4">
    <source>
        <dbReference type="Google" id="ProtNLM"/>
    </source>
</evidence>
<dbReference type="RefSeq" id="WP_394844038.1">
    <property type="nucleotide sequence ID" value="NZ_CP089982.1"/>
</dbReference>
<evidence type="ECO:0000256" key="1">
    <source>
        <dbReference type="SAM" id="SignalP"/>
    </source>
</evidence>
<gene>
    <name evidence="2" type="ORF">LZC95_44165</name>
</gene>
<evidence type="ECO:0000313" key="2">
    <source>
        <dbReference type="EMBL" id="WXA93439.1"/>
    </source>
</evidence>
<evidence type="ECO:0000313" key="3">
    <source>
        <dbReference type="Proteomes" id="UP001379533"/>
    </source>
</evidence>
<keyword evidence="3" id="KW-1185">Reference proteome</keyword>
<organism evidence="2 3">
    <name type="scientific">Pendulispora brunnea</name>
    <dbReference type="NCBI Taxonomy" id="2905690"/>
    <lineage>
        <taxon>Bacteria</taxon>
        <taxon>Pseudomonadati</taxon>
        <taxon>Myxococcota</taxon>
        <taxon>Myxococcia</taxon>
        <taxon>Myxococcales</taxon>
        <taxon>Sorangiineae</taxon>
        <taxon>Pendulisporaceae</taxon>
        <taxon>Pendulispora</taxon>
    </lineage>
</organism>
<dbReference type="EMBL" id="CP089982">
    <property type="protein sequence ID" value="WXA93439.1"/>
    <property type="molecule type" value="Genomic_DNA"/>
</dbReference>
<reference evidence="2 3" key="1">
    <citation type="submission" date="2021-12" db="EMBL/GenBank/DDBJ databases">
        <title>Discovery of the Pendulisporaceae a myxobacterial family with distinct sporulation behavior and unique specialized metabolism.</title>
        <authorList>
            <person name="Garcia R."/>
            <person name="Popoff A."/>
            <person name="Bader C.D."/>
            <person name="Loehr J."/>
            <person name="Walesch S."/>
            <person name="Walt C."/>
            <person name="Boldt J."/>
            <person name="Bunk B."/>
            <person name="Haeckl F.J.F.P.J."/>
            <person name="Gunesch A.P."/>
            <person name="Birkelbach J."/>
            <person name="Nuebel U."/>
            <person name="Pietschmann T."/>
            <person name="Bach T."/>
            <person name="Mueller R."/>
        </authorList>
    </citation>
    <scope>NUCLEOTIDE SEQUENCE [LARGE SCALE GENOMIC DNA]</scope>
    <source>
        <strain evidence="2 3">MSr12523</strain>
    </source>
</reference>
<protein>
    <recommendedName>
        <fullName evidence="4">Lipocalin-like domain-containing protein</fullName>
    </recommendedName>
</protein>
<name>A0ABZ2K5T1_9BACT</name>
<sequence>MVGKLSFVGLFVAALSTVSCGSDSDGAQTGLDGVWDITSYNTGGPAEMVISGGTLTGYVANGREGKPNFHGLADCTATKDRTEFAITAAGNSVTATRTVIIQTTGASCEDYYRDYKRTVTFSGVRTRTAPSSSTELNGDWSITGEGDAWDATVNGYAVTAKSKPGPKRPDAKDEDTLNIAVAGGVITVSSTEDNLAFAAKKR</sequence>
<feature type="signal peptide" evidence="1">
    <location>
        <begin position="1"/>
        <end position="21"/>
    </location>
</feature>
<dbReference type="PROSITE" id="PS51257">
    <property type="entry name" value="PROKAR_LIPOPROTEIN"/>
    <property type="match status" value="1"/>
</dbReference>
<keyword evidence="1" id="KW-0732">Signal</keyword>